<evidence type="ECO:0000256" key="5">
    <source>
        <dbReference type="SAM" id="MobiDB-lite"/>
    </source>
</evidence>
<evidence type="ECO:0000313" key="8">
    <source>
        <dbReference type="Proteomes" id="UP001150569"/>
    </source>
</evidence>
<dbReference type="AlphaFoldDB" id="A0A9W8DMF2"/>
<feature type="region of interest" description="Disordered" evidence="5">
    <location>
        <begin position="34"/>
        <end position="318"/>
    </location>
</feature>
<evidence type="ECO:0000259" key="6">
    <source>
        <dbReference type="PROSITE" id="PS50969"/>
    </source>
</evidence>
<feature type="region of interest" description="Disordered" evidence="5">
    <location>
        <begin position="533"/>
        <end position="566"/>
    </location>
</feature>
<dbReference type="NCBIfam" id="TIGR02251">
    <property type="entry name" value="HIF-SF_euk"/>
    <property type="match status" value="1"/>
</dbReference>
<comment type="caution">
    <text evidence="7">The sequence shown here is derived from an EMBL/GenBank/DDBJ whole genome shotgun (WGS) entry which is preliminary data.</text>
</comment>
<dbReference type="Gene3D" id="3.40.50.1000">
    <property type="entry name" value="HAD superfamily/HAD-like"/>
    <property type="match status" value="1"/>
</dbReference>
<evidence type="ECO:0000256" key="3">
    <source>
        <dbReference type="ARBA" id="ARBA00037324"/>
    </source>
</evidence>
<feature type="compositionally biased region" description="Acidic residues" evidence="5">
    <location>
        <begin position="552"/>
        <end position="566"/>
    </location>
</feature>
<dbReference type="GO" id="GO:0005634">
    <property type="term" value="C:nucleus"/>
    <property type="evidence" value="ECO:0007669"/>
    <property type="project" value="UniProtKB-ARBA"/>
</dbReference>
<dbReference type="InterPro" id="IPR036412">
    <property type="entry name" value="HAD-like_sf"/>
</dbReference>
<gene>
    <name evidence="7" type="ORF">IWQ60_011313</name>
</gene>
<protein>
    <recommendedName>
        <fullName evidence="6">FCP1 homology domain-containing protein</fullName>
    </recommendedName>
</protein>
<evidence type="ECO:0000256" key="1">
    <source>
        <dbReference type="ARBA" id="ARBA00022801"/>
    </source>
</evidence>
<dbReference type="InterPro" id="IPR023214">
    <property type="entry name" value="HAD_sf"/>
</dbReference>
<keyword evidence="2" id="KW-0904">Protein phosphatase</keyword>
<dbReference type="Pfam" id="PF03031">
    <property type="entry name" value="NIF"/>
    <property type="match status" value="1"/>
</dbReference>
<dbReference type="PANTHER" id="PTHR12210">
    <property type="entry name" value="DULLARD PROTEIN PHOSPHATASE"/>
    <property type="match status" value="1"/>
</dbReference>
<dbReference type="GO" id="GO:0004721">
    <property type="term" value="F:phosphoprotein phosphatase activity"/>
    <property type="evidence" value="ECO:0007669"/>
    <property type="project" value="UniProtKB-KW"/>
</dbReference>
<feature type="compositionally biased region" description="Basic residues" evidence="5">
    <location>
        <begin position="178"/>
        <end position="188"/>
    </location>
</feature>
<dbReference type="Proteomes" id="UP001150569">
    <property type="component" value="Unassembled WGS sequence"/>
</dbReference>
<proteinExistence type="inferred from homology"/>
<keyword evidence="8" id="KW-1185">Reference proteome</keyword>
<dbReference type="InterPro" id="IPR004274">
    <property type="entry name" value="FCP1_dom"/>
</dbReference>
<dbReference type="PROSITE" id="PS50969">
    <property type="entry name" value="FCP1"/>
    <property type="match status" value="1"/>
</dbReference>
<reference evidence="7" key="1">
    <citation type="submission" date="2022-07" db="EMBL/GenBank/DDBJ databases">
        <title>Phylogenomic reconstructions and comparative analyses of Kickxellomycotina fungi.</title>
        <authorList>
            <person name="Reynolds N.K."/>
            <person name="Stajich J.E."/>
            <person name="Barry K."/>
            <person name="Grigoriev I.V."/>
            <person name="Crous P."/>
            <person name="Smith M.E."/>
        </authorList>
    </citation>
    <scope>NUCLEOTIDE SEQUENCE</scope>
    <source>
        <strain evidence="7">RSA 861</strain>
    </source>
</reference>
<feature type="compositionally biased region" description="Polar residues" evidence="5">
    <location>
        <begin position="205"/>
        <end position="216"/>
    </location>
</feature>
<feature type="compositionally biased region" description="Polar residues" evidence="5">
    <location>
        <begin position="224"/>
        <end position="236"/>
    </location>
</feature>
<organism evidence="7 8">
    <name type="scientific">Tieghemiomyces parasiticus</name>
    <dbReference type="NCBI Taxonomy" id="78921"/>
    <lineage>
        <taxon>Eukaryota</taxon>
        <taxon>Fungi</taxon>
        <taxon>Fungi incertae sedis</taxon>
        <taxon>Zoopagomycota</taxon>
        <taxon>Kickxellomycotina</taxon>
        <taxon>Dimargaritomycetes</taxon>
        <taxon>Dimargaritales</taxon>
        <taxon>Dimargaritaceae</taxon>
        <taxon>Tieghemiomyces</taxon>
    </lineage>
</organism>
<comment type="function">
    <text evidence="3">Probable phosphatase.</text>
</comment>
<accession>A0A9W8DMF2</accession>
<feature type="domain" description="FCP1 homology" evidence="6">
    <location>
        <begin position="610"/>
        <end position="769"/>
    </location>
</feature>
<comment type="similarity">
    <text evidence="4">Belongs to the CTDSPL2 family.</text>
</comment>
<keyword evidence="1" id="KW-0378">Hydrolase</keyword>
<dbReference type="SMART" id="SM00577">
    <property type="entry name" value="CPDc"/>
    <property type="match status" value="1"/>
</dbReference>
<dbReference type="InterPro" id="IPR050365">
    <property type="entry name" value="TIM50"/>
</dbReference>
<feature type="compositionally biased region" description="Low complexity" evidence="5">
    <location>
        <begin position="539"/>
        <end position="551"/>
    </location>
</feature>
<name>A0A9W8DMF2_9FUNG</name>
<feature type="compositionally biased region" description="Polar residues" evidence="5">
    <location>
        <begin position="280"/>
        <end position="298"/>
    </location>
</feature>
<dbReference type="CDD" id="cd07521">
    <property type="entry name" value="HAD_FCP1-like"/>
    <property type="match status" value="1"/>
</dbReference>
<dbReference type="EMBL" id="JANBPT010001248">
    <property type="protein sequence ID" value="KAJ1909180.1"/>
    <property type="molecule type" value="Genomic_DNA"/>
</dbReference>
<feature type="compositionally biased region" description="Low complexity" evidence="5">
    <location>
        <begin position="53"/>
        <end position="68"/>
    </location>
</feature>
<evidence type="ECO:0000256" key="4">
    <source>
        <dbReference type="ARBA" id="ARBA00038355"/>
    </source>
</evidence>
<dbReference type="InterPro" id="IPR011948">
    <property type="entry name" value="Dullard_phosphatase"/>
</dbReference>
<dbReference type="SUPFAM" id="SSF56784">
    <property type="entry name" value="HAD-like"/>
    <property type="match status" value="1"/>
</dbReference>
<evidence type="ECO:0000256" key="2">
    <source>
        <dbReference type="ARBA" id="ARBA00022912"/>
    </source>
</evidence>
<evidence type="ECO:0000313" key="7">
    <source>
        <dbReference type="EMBL" id="KAJ1909180.1"/>
    </source>
</evidence>
<feature type="compositionally biased region" description="Low complexity" evidence="5">
    <location>
        <begin position="159"/>
        <end position="172"/>
    </location>
</feature>
<sequence length="798" mass="84472">MTAPFSPRQTRSRSLQCSTAIAKSVAGFTADAALLRSPAATVTGKRTRETSTRPRTARTPTPDDLTNPTLPPPSKRPARKASQSSSTGTAPPPAVRTTKRKAERPDTPESSTSTETNQGDTKRRRRAATPNTSESDASDDSAPEPPRDVARPRVGRSKVTVVTSTTATANAALPPTGPRHRLSARARGSKGQMAVQTTTTTTTTVRTSSKLDSTPSVDEEEDSANSIPSFITSSPNPALMRKARSLSAATVPPPALHTATTSPYPNGDESRASALVARCRSTSAAPASGEASTSTPNTAGPFPMDSAQTTGSARPPTQPLAALALKPHASAAASVTLSSTSAPPPAPAPLPVSLLPPHTLPEWSTLSSYEVSQAFPIDASAYLGYDLSTIGGFDAGLSTAAPPGSSVTSDLAPPSSGIDLTSGGGTFAPLQSLFSPMLNFFRGITPTPANSDVSTYDTAALDAFVAAHPDLYVAPGTSHADAAGATTAGAFASSAPLAAGTTDATMFVNHYANYYPHLANVGGVSGVDTTAAPAEHLTSTDSTTTTTSSVPTEEDDEEEDEDEDAAYDPATLDALTLQRQEEAVYSFIAALPPVPRDLHIRPFLLPRKTRSSPPITLVLDLDETLVHCSTLANFPADFTFMVENKGQEFTVRCRLRPGYLEFLERMAQHFEVVIFTASQKAYADRLLNLLDPQRNLIRHRLFRDSCLELAGSYLKDLSLLGRDLSKVVIVDNSPQVFGYQVSNGIPIVSWYQDPGDNELRTVGDFLETLVGVDDVRPHIDTKYRMQERVDSVLQSIQN</sequence>
<dbReference type="OrthoDB" id="277011at2759"/>
<dbReference type="FunFam" id="3.40.50.1000:FF:000015">
    <property type="entry name" value="CTD small phosphatase-like protein 2"/>
    <property type="match status" value="1"/>
</dbReference>